<keyword evidence="4" id="KW-1185">Reference proteome</keyword>
<dbReference type="AlphaFoldDB" id="A0A1N6IHG8"/>
<accession>A0A1N6IHG8</accession>
<evidence type="ECO:0000259" key="2">
    <source>
        <dbReference type="Pfam" id="PF10703"/>
    </source>
</evidence>
<dbReference type="InterPro" id="IPR024724">
    <property type="entry name" value="MoaF_N"/>
</dbReference>
<proteinExistence type="predicted"/>
<keyword evidence="1" id="KW-0732">Signal</keyword>
<evidence type="ECO:0000313" key="4">
    <source>
        <dbReference type="Proteomes" id="UP000184694"/>
    </source>
</evidence>
<dbReference type="EMBL" id="FSRG01000006">
    <property type="protein sequence ID" value="SIO31423.1"/>
    <property type="molecule type" value="Genomic_DNA"/>
</dbReference>
<dbReference type="PROSITE" id="PS51257">
    <property type="entry name" value="PROKAR_LIPOPROTEIN"/>
    <property type="match status" value="1"/>
</dbReference>
<name>A0A1N6IHG8_9BACT</name>
<feature type="chain" id="PRO_5012907299" description="Molybdenum cofactor biosynthesis protein F N-terminal domain-containing protein" evidence="1">
    <location>
        <begin position="21"/>
        <end position="130"/>
    </location>
</feature>
<protein>
    <recommendedName>
        <fullName evidence="2">Molybdenum cofactor biosynthesis protein F N-terminal domain-containing protein</fullName>
    </recommendedName>
</protein>
<feature type="domain" description="Molybdenum cofactor biosynthesis protein F N-terminal" evidence="2">
    <location>
        <begin position="28"/>
        <end position="112"/>
    </location>
</feature>
<dbReference type="Pfam" id="PF10703">
    <property type="entry name" value="MoaF"/>
    <property type="match status" value="1"/>
</dbReference>
<dbReference type="Proteomes" id="UP000184694">
    <property type="component" value="Unassembled WGS sequence"/>
</dbReference>
<organism evidence="3 4">
    <name type="scientific">Halodesulfovibrio marinisediminis DSM 17456</name>
    <dbReference type="NCBI Taxonomy" id="1121457"/>
    <lineage>
        <taxon>Bacteria</taxon>
        <taxon>Pseudomonadati</taxon>
        <taxon>Thermodesulfobacteriota</taxon>
        <taxon>Desulfovibrionia</taxon>
        <taxon>Desulfovibrionales</taxon>
        <taxon>Desulfovibrionaceae</taxon>
        <taxon>Halodesulfovibrio</taxon>
    </lineage>
</organism>
<feature type="signal peptide" evidence="1">
    <location>
        <begin position="1"/>
        <end position="20"/>
    </location>
</feature>
<reference evidence="4" key="1">
    <citation type="submission" date="2016-11" db="EMBL/GenBank/DDBJ databases">
        <authorList>
            <person name="Varghese N."/>
            <person name="Submissions S."/>
        </authorList>
    </citation>
    <scope>NUCLEOTIDE SEQUENCE [LARGE SCALE GENOMIC DNA]</scope>
    <source>
        <strain evidence="4">DSM 17456</strain>
    </source>
</reference>
<sequence>MRQRVLGLLLLMSVLSGCHWCTSEVAPNELIGQTLIATLESGAFPDSTITMQFISSKDIVWKITGNLGNSTGSADYLISRVNPNTILLTWRSGQAHVSYVITMDFGSERCFLVRVDKGNNLLSEGVFAFE</sequence>
<evidence type="ECO:0000256" key="1">
    <source>
        <dbReference type="SAM" id="SignalP"/>
    </source>
</evidence>
<gene>
    <name evidence="3" type="ORF">SAMN02745161_2758</name>
</gene>
<dbReference type="STRING" id="1121457.SAMN02745161_2758"/>
<evidence type="ECO:0000313" key="3">
    <source>
        <dbReference type="EMBL" id="SIO31423.1"/>
    </source>
</evidence>